<dbReference type="GO" id="GO:0070006">
    <property type="term" value="F:metalloaminopeptidase activity"/>
    <property type="evidence" value="ECO:0007669"/>
    <property type="project" value="TreeGrafter"/>
</dbReference>
<feature type="active site" description="Proton acceptor" evidence="21">
    <location>
        <position position="381"/>
    </location>
</feature>
<accession>N6TGU3</accession>
<dbReference type="GO" id="GO:0016285">
    <property type="term" value="F:alanyl aminopeptidase activity"/>
    <property type="evidence" value="ECO:0007669"/>
    <property type="project" value="UniProtKB-EC"/>
</dbReference>
<dbReference type="Pfam" id="PF01433">
    <property type="entry name" value="Peptidase_M1"/>
    <property type="match status" value="1"/>
</dbReference>
<dbReference type="Pfam" id="PF11838">
    <property type="entry name" value="ERAP1_C"/>
    <property type="match status" value="1"/>
</dbReference>
<dbReference type="PRINTS" id="PR00756">
    <property type="entry name" value="ALADIPTASE"/>
</dbReference>
<sequence>TVPHSNLTRFCGHKFSQDIFVLKYGQLQTGQLFHFYIGCILTMKQLAILAVTVISLIEAYRLPTNVMPESYRLEIVAPFGEKNNFDFEGKVWIETSCVTPTNNITLHSKGLEIDKTHVRLKDISSKAGKEIKDLKISFNTEHDFLIIAFDQTLTEDHRYEIYIPFKGKSSYTDAKTKEKKWLGVTQFEAISARRAFPCFDEPAMKATFDISIARKDGYKSISNMPLLSTEPMEDKPGWYWDNFDISVPMSTYLVAYVVSDFHYKEAEPIDNNNVTFRIWSRQDAIDQVIAVFTICNSLVIQKALQVDFAKDVGPKALRFYEKFFNIGYPLPKQDMIAIPDFSAGAMENWGLITYRESYLLYDPKVSAKVSQHSVASVIAHELAHQWFGNLVTMKWWTDLWLNEGFATYMASVAVDHLFPQWNSLQEEGATDMLSVFSFDALRSSHPVSVPIGDPKEIDEIFDTISYKKGSSLIRMMSLFLGEETLRAGVSNYLREHRVLNCASTRYHNAEQDDLWHSLTVAAHKKNTLPKDLTVKTIMDTWTLQTGYPVIHVERDYKNGSVEITQERFLRDTIKLKGDKKPCWWVPLSYSTESHSDFDTTTPKYWLSCGYEESSQTIEEIGPETEWILFNNKMAGIYKVNYDEKNWLLLSKALKSDFTKIPTLNRVQLLADAADLGYVGHQKYDVFFDMLGYLKEETEYLPWKAALGKADALKNYLIRNPIYGVFKNYMTSLLSPIYEKLGGLAMANEENFDKLDKIKFQVLIVSRSCRYGVEKCIEDAKTMFNKWKSAPNDTNPVPKDLRSAVYCTALKNGGENEWNFLWNKYQQSNVATERNSLLNVLGCTREIWLLSRYLEWSLDDTKIRRQDTSTVFGAVAGNDVGYYIAKKFFFDNVNKIFKHLAPNKRRITRYLTSITSHMQDVDELHELSYLIDHNKENFSEVKQGVEQALETVKINIQWQQMHGKSIHDVLQKFSKI</sequence>
<feature type="binding site" evidence="22">
    <location>
        <begin position="344"/>
        <end position="348"/>
    </location>
    <ligand>
        <name>substrate</name>
    </ligand>
</feature>
<feature type="site" description="Transition state stabilizer" evidence="24">
    <location>
        <position position="466"/>
    </location>
</feature>
<keyword evidence="15 25" id="KW-1133">Transmembrane helix</keyword>
<keyword evidence="18" id="KW-1015">Disulfide bond</keyword>
<organism evidence="26">
    <name type="scientific">Dendroctonus ponderosae</name>
    <name type="common">Mountain pine beetle</name>
    <dbReference type="NCBI Taxonomy" id="77166"/>
    <lineage>
        <taxon>Eukaryota</taxon>
        <taxon>Metazoa</taxon>
        <taxon>Ecdysozoa</taxon>
        <taxon>Arthropoda</taxon>
        <taxon>Hexapoda</taxon>
        <taxon>Insecta</taxon>
        <taxon>Pterygota</taxon>
        <taxon>Neoptera</taxon>
        <taxon>Endopterygota</taxon>
        <taxon>Coleoptera</taxon>
        <taxon>Polyphaga</taxon>
        <taxon>Cucujiformia</taxon>
        <taxon>Curculionidae</taxon>
        <taxon>Scolytinae</taxon>
        <taxon>Dendroctonus</taxon>
    </lineage>
</organism>
<evidence type="ECO:0000256" key="8">
    <source>
        <dbReference type="ARBA" id="ARBA00022670"/>
    </source>
</evidence>
<dbReference type="InterPro" id="IPR024571">
    <property type="entry name" value="ERAP1-like_C_dom"/>
</dbReference>
<name>N6TGU3_DENPD</name>
<keyword evidence="10 23" id="KW-0479">Metal-binding</keyword>
<reference evidence="26" key="1">
    <citation type="journal article" date="2013" name="Genome Biol.">
        <title>Draft genome of the mountain pine beetle, Dendroctonus ponderosae Hopkins, a major forest pest.</title>
        <authorList>
            <person name="Keeling C.I."/>
            <person name="Yuen M.M."/>
            <person name="Liao N.Y."/>
            <person name="Docking T.R."/>
            <person name="Chan S.K."/>
            <person name="Taylor G.A."/>
            <person name="Palmquist D.L."/>
            <person name="Jackman S.D."/>
            <person name="Nguyen A."/>
            <person name="Li M."/>
            <person name="Henderson H."/>
            <person name="Janes J.K."/>
            <person name="Zhao Y."/>
            <person name="Pandoh P."/>
            <person name="Moore R."/>
            <person name="Sperling F.A."/>
            <person name="Huber D.P."/>
            <person name="Birol I."/>
            <person name="Jones S.J."/>
            <person name="Bohlmann J."/>
        </authorList>
    </citation>
    <scope>NUCLEOTIDE SEQUENCE</scope>
</reference>
<keyword evidence="16 25" id="KW-0482">Metalloprotease</keyword>
<comment type="similarity">
    <text evidence="4 25">Belongs to the peptidase M1 family.</text>
</comment>
<evidence type="ECO:0000256" key="10">
    <source>
        <dbReference type="ARBA" id="ARBA00022723"/>
    </source>
</evidence>
<evidence type="ECO:0000256" key="16">
    <source>
        <dbReference type="ARBA" id="ARBA00023049"/>
    </source>
</evidence>
<dbReference type="GO" id="GO:0098552">
    <property type="term" value="C:side of membrane"/>
    <property type="evidence" value="ECO:0007669"/>
    <property type="project" value="UniProtKB-KW"/>
</dbReference>
<dbReference type="CDD" id="cd09601">
    <property type="entry name" value="M1_APN-Q_like"/>
    <property type="match status" value="1"/>
</dbReference>
<keyword evidence="5 25" id="KW-0031">Aminopeptidase</keyword>
<evidence type="ECO:0000256" key="17">
    <source>
        <dbReference type="ARBA" id="ARBA00023136"/>
    </source>
</evidence>
<dbReference type="SUPFAM" id="SSF63737">
    <property type="entry name" value="Leukotriene A4 hydrolase N-terminal domain"/>
    <property type="match status" value="1"/>
</dbReference>
<dbReference type="PANTHER" id="PTHR11533">
    <property type="entry name" value="PROTEASE M1 ZINC METALLOPROTEASE"/>
    <property type="match status" value="1"/>
</dbReference>
<dbReference type="GO" id="GO:0005737">
    <property type="term" value="C:cytoplasm"/>
    <property type="evidence" value="ECO:0007669"/>
    <property type="project" value="TreeGrafter"/>
</dbReference>
<dbReference type="InterPro" id="IPR014782">
    <property type="entry name" value="Peptidase_M1_dom"/>
</dbReference>
<evidence type="ECO:0000313" key="26">
    <source>
        <dbReference type="EMBL" id="ENN79629.1"/>
    </source>
</evidence>
<dbReference type="FunFam" id="2.60.40.1730:FF:000012">
    <property type="entry name" value="Aminopeptidase N"/>
    <property type="match status" value="1"/>
</dbReference>
<dbReference type="Gene3D" id="2.60.40.1730">
    <property type="entry name" value="tricorn interacting facor f3 domain"/>
    <property type="match status" value="1"/>
</dbReference>
<protein>
    <recommendedName>
        <fullName evidence="25">Aminopeptidase</fullName>
        <ecNumber evidence="25">3.4.11.-</ecNumber>
    </recommendedName>
</protein>
<keyword evidence="6" id="KW-1003">Cell membrane</keyword>
<proteinExistence type="inferred from homology"/>
<evidence type="ECO:0000256" key="5">
    <source>
        <dbReference type="ARBA" id="ARBA00022438"/>
    </source>
</evidence>
<feature type="binding site" evidence="23">
    <location>
        <position position="403"/>
    </location>
    <ligand>
        <name>Zn(2+)</name>
        <dbReference type="ChEBI" id="CHEBI:29105"/>
        <note>catalytic</note>
    </ligand>
</feature>
<keyword evidence="11" id="KW-0732">Signal</keyword>
<dbReference type="AlphaFoldDB" id="N6TGU3"/>
<keyword evidence="13 23" id="KW-0862">Zinc</keyword>
<dbReference type="InterPro" id="IPR045357">
    <property type="entry name" value="Aminopeptidase_N-like_N"/>
</dbReference>
<dbReference type="EMBL" id="KB740671">
    <property type="protein sequence ID" value="ENN79629.1"/>
    <property type="molecule type" value="Genomic_DNA"/>
</dbReference>
<feature type="binding site" evidence="23">
    <location>
        <position position="380"/>
    </location>
    <ligand>
        <name>Zn(2+)</name>
        <dbReference type="ChEBI" id="CHEBI:29105"/>
        <note>catalytic</note>
    </ligand>
</feature>
<keyword evidence="7" id="KW-0336">GPI-anchor</keyword>
<dbReference type="InterPro" id="IPR050344">
    <property type="entry name" value="Peptidase_M1_aminopeptidases"/>
</dbReference>
<keyword evidence="17 25" id="KW-0472">Membrane</keyword>
<feature type="binding site" evidence="22">
    <location>
        <position position="904"/>
    </location>
    <ligand>
        <name>substrate</name>
    </ligand>
</feature>
<keyword evidence="9 25" id="KW-0812">Transmembrane</keyword>
<comment type="catalytic activity">
    <reaction evidence="1">
        <text>Release of an N-terminal amino acid, Xaa-|-Yaa- from a peptide, amide or arylamide. Xaa is preferably Ala, but may be most amino acids including Pro (slow action). When a terminal hydrophobic residue is followed by a prolyl residue, the two may be released as an intact Xaa-Pro dipeptide.</text>
        <dbReference type="EC" id="3.4.11.2"/>
    </reaction>
</comment>
<dbReference type="FunFam" id="1.10.390.10:FF:000001">
    <property type="entry name" value="Aminopeptidase"/>
    <property type="match status" value="1"/>
</dbReference>
<dbReference type="GO" id="GO:0008270">
    <property type="term" value="F:zinc ion binding"/>
    <property type="evidence" value="ECO:0007669"/>
    <property type="project" value="UniProtKB-UniRule"/>
</dbReference>
<evidence type="ECO:0000256" key="12">
    <source>
        <dbReference type="ARBA" id="ARBA00022801"/>
    </source>
</evidence>
<dbReference type="MEROPS" id="M01.A09"/>
<keyword evidence="8 25" id="KW-0645">Protease</keyword>
<keyword evidence="19" id="KW-0325">Glycoprotein</keyword>
<dbReference type="GO" id="GO:0005615">
    <property type="term" value="C:extracellular space"/>
    <property type="evidence" value="ECO:0007669"/>
    <property type="project" value="TreeGrafter"/>
</dbReference>
<gene>
    <name evidence="26" type="ORF">YQE_03918</name>
</gene>
<comment type="subcellular location">
    <subcellularLocation>
        <location evidence="3">Cell membrane</location>
        <topology evidence="3">Lipid-anchor</topology>
        <topology evidence="3">GPI-anchor</topology>
    </subcellularLocation>
    <subcellularLocation>
        <location evidence="2">Membrane</location>
        <topology evidence="2">Single-pass type II membrane protein</topology>
    </subcellularLocation>
</comment>
<evidence type="ECO:0000256" key="14">
    <source>
        <dbReference type="ARBA" id="ARBA00022968"/>
    </source>
</evidence>
<dbReference type="Gene3D" id="2.60.40.1910">
    <property type="match status" value="1"/>
</dbReference>
<evidence type="ECO:0000256" key="4">
    <source>
        <dbReference type="ARBA" id="ARBA00010136"/>
    </source>
</evidence>
<dbReference type="OMA" id="MWAFQAI"/>
<evidence type="ECO:0000256" key="22">
    <source>
        <dbReference type="PIRSR" id="PIRSR634016-2"/>
    </source>
</evidence>
<dbReference type="Gene3D" id="1.10.390.10">
    <property type="entry name" value="Neutral Protease Domain 2"/>
    <property type="match status" value="1"/>
</dbReference>
<feature type="binding site" evidence="22">
    <location>
        <position position="188"/>
    </location>
    <ligand>
        <name>substrate</name>
    </ligand>
</feature>
<evidence type="ECO:0000256" key="25">
    <source>
        <dbReference type="RuleBase" id="RU364040"/>
    </source>
</evidence>
<keyword evidence="14" id="KW-0735">Signal-anchor</keyword>
<dbReference type="HOGENOM" id="CLU_003705_0_1_1"/>
<feature type="transmembrane region" description="Helical" evidence="25">
    <location>
        <begin position="33"/>
        <end position="57"/>
    </location>
</feature>
<dbReference type="Pfam" id="PF17900">
    <property type="entry name" value="Peptidase_M1_N"/>
    <property type="match status" value="1"/>
</dbReference>
<dbReference type="FunFam" id="2.60.40.1910:FF:000008">
    <property type="entry name" value="Aminopeptidase"/>
    <property type="match status" value="1"/>
</dbReference>
<dbReference type="GO" id="GO:0005886">
    <property type="term" value="C:plasma membrane"/>
    <property type="evidence" value="ECO:0007669"/>
    <property type="project" value="UniProtKB-SubCell"/>
</dbReference>
<evidence type="ECO:0000256" key="7">
    <source>
        <dbReference type="ARBA" id="ARBA00022622"/>
    </source>
</evidence>
<dbReference type="GO" id="GO:0043171">
    <property type="term" value="P:peptide catabolic process"/>
    <property type="evidence" value="ECO:0007669"/>
    <property type="project" value="TreeGrafter"/>
</dbReference>
<evidence type="ECO:0000256" key="18">
    <source>
        <dbReference type="ARBA" id="ARBA00023157"/>
    </source>
</evidence>
<evidence type="ECO:0000256" key="2">
    <source>
        <dbReference type="ARBA" id="ARBA00004606"/>
    </source>
</evidence>
<keyword evidence="12 25" id="KW-0378">Hydrolase</keyword>
<evidence type="ECO:0000256" key="6">
    <source>
        <dbReference type="ARBA" id="ARBA00022475"/>
    </source>
</evidence>
<dbReference type="Gene3D" id="1.25.50.20">
    <property type="match status" value="1"/>
</dbReference>
<evidence type="ECO:0000256" key="24">
    <source>
        <dbReference type="PIRSR" id="PIRSR634016-4"/>
    </source>
</evidence>
<evidence type="ECO:0000256" key="15">
    <source>
        <dbReference type="ARBA" id="ARBA00022989"/>
    </source>
</evidence>
<evidence type="ECO:0000256" key="11">
    <source>
        <dbReference type="ARBA" id="ARBA00022729"/>
    </source>
</evidence>
<dbReference type="SUPFAM" id="SSF55486">
    <property type="entry name" value="Metalloproteases ('zincins'), catalytic domain"/>
    <property type="match status" value="1"/>
</dbReference>
<dbReference type="EC" id="3.4.11.-" evidence="25"/>
<dbReference type="GO" id="GO:0006508">
    <property type="term" value="P:proteolysis"/>
    <property type="evidence" value="ECO:0007669"/>
    <property type="project" value="UniProtKB-KW"/>
</dbReference>
<comment type="cofactor">
    <cofactor evidence="23 25">
        <name>Zn(2+)</name>
        <dbReference type="ChEBI" id="CHEBI:29105"/>
    </cofactor>
    <text evidence="23 25">Binds 1 zinc ion per subunit.</text>
</comment>
<evidence type="ECO:0000256" key="23">
    <source>
        <dbReference type="PIRSR" id="PIRSR634016-3"/>
    </source>
</evidence>
<evidence type="ECO:0000256" key="20">
    <source>
        <dbReference type="ARBA" id="ARBA00023288"/>
    </source>
</evidence>
<dbReference type="InterPro" id="IPR042097">
    <property type="entry name" value="Aminopeptidase_N-like_N_sf"/>
</dbReference>
<dbReference type="FunFam" id="1.25.50.20:FF:000001">
    <property type="entry name" value="Aminopeptidase"/>
    <property type="match status" value="1"/>
</dbReference>
<dbReference type="GO" id="GO:0042277">
    <property type="term" value="F:peptide binding"/>
    <property type="evidence" value="ECO:0007669"/>
    <property type="project" value="TreeGrafter"/>
</dbReference>
<feature type="binding site" evidence="23">
    <location>
        <position position="384"/>
    </location>
    <ligand>
        <name>Zn(2+)</name>
        <dbReference type="ChEBI" id="CHEBI:29105"/>
        <note>catalytic</note>
    </ligand>
</feature>
<dbReference type="OrthoDB" id="510539at2759"/>
<evidence type="ECO:0000256" key="21">
    <source>
        <dbReference type="PIRSR" id="PIRSR634016-1"/>
    </source>
</evidence>
<feature type="non-terminal residue" evidence="26">
    <location>
        <position position="1"/>
    </location>
</feature>
<dbReference type="InterPro" id="IPR034016">
    <property type="entry name" value="M1_APN-typ"/>
</dbReference>
<dbReference type="InterPro" id="IPR001930">
    <property type="entry name" value="Peptidase_M1"/>
</dbReference>
<keyword evidence="20" id="KW-0449">Lipoprotein</keyword>
<evidence type="ECO:0000256" key="13">
    <source>
        <dbReference type="ARBA" id="ARBA00022833"/>
    </source>
</evidence>
<dbReference type="PANTHER" id="PTHR11533:SF253">
    <property type="entry name" value="AMINOPEPTIDASE-RELATED"/>
    <property type="match status" value="1"/>
</dbReference>
<evidence type="ECO:0000256" key="1">
    <source>
        <dbReference type="ARBA" id="ARBA00000098"/>
    </source>
</evidence>
<evidence type="ECO:0000256" key="9">
    <source>
        <dbReference type="ARBA" id="ARBA00022692"/>
    </source>
</evidence>
<evidence type="ECO:0000256" key="19">
    <source>
        <dbReference type="ARBA" id="ARBA00023180"/>
    </source>
</evidence>
<evidence type="ECO:0000256" key="3">
    <source>
        <dbReference type="ARBA" id="ARBA00004609"/>
    </source>
</evidence>
<dbReference type="InterPro" id="IPR027268">
    <property type="entry name" value="Peptidase_M4/M1_CTD_sf"/>
</dbReference>